<dbReference type="Pfam" id="PF02902">
    <property type="entry name" value="Peptidase_C48"/>
    <property type="match status" value="2"/>
</dbReference>
<keyword evidence="3" id="KW-0645">Protease</keyword>
<name>A0A9P7VMG0_9AGAR</name>
<feature type="compositionally biased region" description="Basic and acidic residues" evidence="6">
    <location>
        <begin position="712"/>
        <end position="740"/>
    </location>
</feature>
<dbReference type="InterPro" id="IPR003653">
    <property type="entry name" value="Peptidase_C48_C"/>
</dbReference>
<dbReference type="RefSeq" id="XP_043036642.1">
    <property type="nucleotide sequence ID" value="XM_043189097.1"/>
</dbReference>
<feature type="region of interest" description="Disordered" evidence="6">
    <location>
        <begin position="837"/>
        <end position="882"/>
    </location>
</feature>
<feature type="compositionally biased region" description="Basic residues" evidence="6">
    <location>
        <begin position="863"/>
        <end position="874"/>
    </location>
</feature>
<feature type="region of interest" description="Disordered" evidence="6">
    <location>
        <begin position="1"/>
        <end position="115"/>
    </location>
</feature>
<feature type="region of interest" description="Disordered" evidence="6">
    <location>
        <begin position="1025"/>
        <end position="1076"/>
    </location>
</feature>
<dbReference type="InterPro" id="IPR038765">
    <property type="entry name" value="Papain-like_cys_pep_sf"/>
</dbReference>
<feature type="region of interest" description="Disordered" evidence="6">
    <location>
        <begin position="703"/>
        <end position="759"/>
    </location>
</feature>
<dbReference type="GO" id="GO:0005634">
    <property type="term" value="C:nucleus"/>
    <property type="evidence" value="ECO:0007669"/>
    <property type="project" value="TreeGrafter"/>
</dbReference>
<dbReference type="Proteomes" id="UP000812287">
    <property type="component" value="Unassembled WGS sequence"/>
</dbReference>
<keyword evidence="2" id="KW-0597">Phosphoprotein</keyword>
<accession>A0A9P7VMG0</accession>
<gene>
    <name evidence="8" type="ORF">BT62DRAFT_972975</name>
</gene>
<feature type="compositionally biased region" description="Polar residues" evidence="6">
    <location>
        <begin position="457"/>
        <end position="490"/>
    </location>
</feature>
<feature type="region of interest" description="Disordered" evidence="6">
    <location>
        <begin position="634"/>
        <end position="658"/>
    </location>
</feature>
<comment type="similarity">
    <text evidence="1">Belongs to the peptidase C48 family.</text>
</comment>
<evidence type="ECO:0000313" key="9">
    <source>
        <dbReference type="Proteomes" id="UP000812287"/>
    </source>
</evidence>
<organism evidence="8 9">
    <name type="scientific">Guyanagaster necrorhizus</name>
    <dbReference type="NCBI Taxonomy" id="856835"/>
    <lineage>
        <taxon>Eukaryota</taxon>
        <taxon>Fungi</taxon>
        <taxon>Dikarya</taxon>
        <taxon>Basidiomycota</taxon>
        <taxon>Agaricomycotina</taxon>
        <taxon>Agaricomycetes</taxon>
        <taxon>Agaricomycetidae</taxon>
        <taxon>Agaricales</taxon>
        <taxon>Marasmiineae</taxon>
        <taxon>Physalacriaceae</taxon>
        <taxon>Guyanagaster</taxon>
    </lineage>
</organism>
<feature type="compositionally biased region" description="Polar residues" evidence="6">
    <location>
        <begin position="78"/>
        <end position="87"/>
    </location>
</feature>
<keyword evidence="4" id="KW-0833">Ubl conjugation pathway</keyword>
<dbReference type="EMBL" id="MU250547">
    <property type="protein sequence ID" value="KAG7443142.1"/>
    <property type="molecule type" value="Genomic_DNA"/>
</dbReference>
<dbReference type="OrthoDB" id="442460at2759"/>
<keyword evidence="5" id="KW-0378">Hydrolase</keyword>
<feature type="compositionally biased region" description="Polar residues" evidence="6">
    <location>
        <begin position="645"/>
        <end position="654"/>
    </location>
</feature>
<evidence type="ECO:0000256" key="1">
    <source>
        <dbReference type="ARBA" id="ARBA00005234"/>
    </source>
</evidence>
<feature type="region of interest" description="Disordered" evidence="6">
    <location>
        <begin position="436"/>
        <end position="512"/>
    </location>
</feature>
<dbReference type="InterPro" id="IPR051947">
    <property type="entry name" value="Sentrin-specific_protease"/>
</dbReference>
<evidence type="ECO:0000256" key="5">
    <source>
        <dbReference type="ARBA" id="ARBA00022801"/>
    </source>
</evidence>
<dbReference type="Gene3D" id="1.10.418.20">
    <property type="match status" value="1"/>
</dbReference>
<evidence type="ECO:0000256" key="4">
    <source>
        <dbReference type="ARBA" id="ARBA00022786"/>
    </source>
</evidence>
<evidence type="ECO:0000256" key="6">
    <source>
        <dbReference type="SAM" id="MobiDB-lite"/>
    </source>
</evidence>
<feature type="region of interest" description="Disordered" evidence="6">
    <location>
        <begin position="195"/>
        <end position="215"/>
    </location>
</feature>
<dbReference type="AlphaFoldDB" id="A0A9P7VMG0"/>
<dbReference type="SUPFAM" id="SSF54001">
    <property type="entry name" value="Cysteine proteinases"/>
    <property type="match status" value="1"/>
</dbReference>
<dbReference type="GO" id="GO:0070139">
    <property type="term" value="F:SUMO-specific endopeptidase activity"/>
    <property type="evidence" value="ECO:0007669"/>
    <property type="project" value="TreeGrafter"/>
</dbReference>
<evidence type="ECO:0000256" key="3">
    <source>
        <dbReference type="ARBA" id="ARBA00022670"/>
    </source>
</evidence>
<dbReference type="PROSITE" id="PS50600">
    <property type="entry name" value="ULP_PROTEASE"/>
    <property type="match status" value="1"/>
</dbReference>
<dbReference type="PANTHER" id="PTHR46896:SF3">
    <property type="entry name" value="FI06413P-RELATED"/>
    <property type="match status" value="1"/>
</dbReference>
<feature type="compositionally biased region" description="Basic and acidic residues" evidence="6">
    <location>
        <begin position="498"/>
        <end position="508"/>
    </location>
</feature>
<sequence>MASVARKKLEELHGIGPSAPNHRDASISGPNKVWQNKPTPISVPTPSHGLCNPFSGSRFQDNLHDSRKQQLRSAARTEITSNSNSSHRPLKRRKINDPKPRNSRSNMPPLARGDDSDVIILDLDGLEDTGQRIAQPSSDEIDFIPRIPGTKHIDQRIAQSSGELNSLPRMPNVKQPERHAFDEDRPLPNSGIEFLKNKHGRSTSPIESFDCPMPAPKKPGMVKEMVNQIEKRTDRVQSSVDVPHIDLRAKEKMKSKDNKVQGRRVLPQRASDAPFNPIRSDKINVGEWTLPLKDYMLGVEHVENNCSIHCSKKKGTFELRNGSLSSQSRSFKIDRDVNQFQGMEKTKEHPVFTLQSTHDEGVRVEKNALFVPGDEGQKGQICVRFDKRHPKWYGSVFDATLAWFRANIKDSAIVRQENVLWDAASVPETDPVDVDAVARGSWSPPSIESVSSASTSHQSEPGQKNSRQLHANGKAKSSSVVAYEPTQESISAPRRSTRHSDAPPKPPEEEPDELVLVYPWGTTGGVNLSKSDLNRLRPGEYLNDNLIELGLKMWHSRLERENPGLANDIYVFSSFFYKKLSVKNSDEGYNAVRRWTSKTDIFAKKYIIVPINENFHWYLAIIYQPEHILLPPLETKSPATRGRTRQSNVTSASPSADPLREFSRGAMALDDSSVSANILSSEAQETQDVEELLRLSQSCRIEEEPLEGSTAEVHDLDMHKSPNDDARMDVDPEIPADFRRASLSPTADDRPQGYLSDMVSDDEGIRSDEAQATASGSESQTLSPRFEGETTGDMIEIDTAHSLFDDDENFESASAHAEESVSCPGAISPSWFYASTDRKGKRKAEPQADPVITAGDPQSPQKGKLKVYSSRKRKAGDDADTQVEFPDDDEVVIFDGRPSTYIFTMDSLGSRHPRVIGVLGNYLRLEAIDKKGIEISSKPIGKQALVPVQPNFCDCGIYLIHFAQTFMSDPARYCNIIAAPKGSGNMQKDRKVVWKAEDIGGMREGLRGQLLELSKEWRVWKGKEKEKEKDDVTMIESSDSEVDIVEVETTPTPVAEGQTKGKTRSGSKGGKRKANW</sequence>
<feature type="compositionally biased region" description="Low complexity" evidence="6">
    <location>
        <begin position="441"/>
        <end position="456"/>
    </location>
</feature>
<dbReference type="Gene3D" id="3.40.395.10">
    <property type="entry name" value="Adenoviral Proteinase, Chain A"/>
    <property type="match status" value="1"/>
</dbReference>
<comment type="caution">
    <text evidence="8">The sequence shown here is derived from an EMBL/GenBank/DDBJ whole genome shotgun (WGS) entry which is preliminary data.</text>
</comment>
<feature type="compositionally biased region" description="Polar residues" evidence="6">
    <location>
        <begin position="33"/>
        <end position="45"/>
    </location>
</feature>
<dbReference type="GeneID" id="66111394"/>
<evidence type="ECO:0000313" key="8">
    <source>
        <dbReference type="EMBL" id="KAG7443142.1"/>
    </source>
</evidence>
<evidence type="ECO:0000259" key="7">
    <source>
        <dbReference type="PROSITE" id="PS50600"/>
    </source>
</evidence>
<dbReference type="GO" id="GO:0005737">
    <property type="term" value="C:cytoplasm"/>
    <property type="evidence" value="ECO:0007669"/>
    <property type="project" value="TreeGrafter"/>
</dbReference>
<proteinExistence type="inferred from homology"/>
<protein>
    <submittedName>
        <fullName evidence="8">Cysteine proteinase</fullName>
    </submittedName>
</protein>
<dbReference type="PANTHER" id="PTHR46896">
    <property type="entry name" value="SENTRIN-SPECIFIC PROTEASE"/>
    <property type="match status" value="1"/>
</dbReference>
<feature type="domain" description="Ubiquitin-like protease family profile" evidence="7">
    <location>
        <begin position="526"/>
        <end position="966"/>
    </location>
</feature>
<reference evidence="8" key="1">
    <citation type="submission" date="2020-11" db="EMBL/GenBank/DDBJ databases">
        <title>Adaptations for nitrogen fixation in a non-lichenized fungal sporocarp promotes dispersal by wood-feeding termites.</title>
        <authorList>
            <consortium name="DOE Joint Genome Institute"/>
            <person name="Koch R.A."/>
            <person name="Yoon G."/>
            <person name="Arayal U."/>
            <person name="Lail K."/>
            <person name="Amirebrahimi M."/>
            <person name="Labutti K."/>
            <person name="Lipzen A."/>
            <person name="Riley R."/>
            <person name="Barry K."/>
            <person name="Henrissat B."/>
            <person name="Grigoriev I.V."/>
            <person name="Herr J.R."/>
            <person name="Aime M.C."/>
        </authorList>
    </citation>
    <scope>NUCLEOTIDE SEQUENCE</scope>
    <source>
        <strain evidence="8">MCA 3950</strain>
    </source>
</reference>
<keyword evidence="9" id="KW-1185">Reference proteome</keyword>
<dbReference type="GO" id="GO:0006508">
    <property type="term" value="P:proteolysis"/>
    <property type="evidence" value="ECO:0007669"/>
    <property type="project" value="UniProtKB-KW"/>
</dbReference>
<evidence type="ECO:0000256" key="2">
    <source>
        <dbReference type="ARBA" id="ARBA00022553"/>
    </source>
</evidence>
<feature type="compositionally biased region" description="Basic residues" evidence="6">
    <location>
        <begin position="1061"/>
        <end position="1076"/>
    </location>
</feature>
<dbReference type="GO" id="GO:0016926">
    <property type="term" value="P:protein desumoylation"/>
    <property type="evidence" value="ECO:0007669"/>
    <property type="project" value="TreeGrafter"/>
</dbReference>